<gene>
    <name evidence="19" type="ORF">DWX27_10760</name>
    <name evidence="20" type="ORF">DWZ95_16480</name>
</gene>
<comment type="caution">
    <text evidence="20">The sequence shown here is derived from an EMBL/GenBank/DDBJ whole genome shotgun (WGS) entry which is preliminary data.</text>
</comment>
<dbReference type="InterPro" id="IPR036641">
    <property type="entry name" value="HPT_dom_sf"/>
</dbReference>
<dbReference type="SMART" id="SM00448">
    <property type="entry name" value="REC"/>
    <property type="match status" value="1"/>
</dbReference>
<feature type="domain" description="Response regulatory" evidence="17">
    <location>
        <begin position="539"/>
        <end position="656"/>
    </location>
</feature>
<dbReference type="Proteomes" id="UP000285013">
    <property type="component" value="Unassembled WGS sequence"/>
</dbReference>
<dbReference type="Pfam" id="PF00072">
    <property type="entry name" value="Response_reg"/>
    <property type="match status" value="1"/>
</dbReference>
<dbReference type="RefSeq" id="WP_115502046.1">
    <property type="nucleotide sequence ID" value="NZ_CABMMK010000002.1"/>
</dbReference>
<dbReference type="InterPro" id="IPR008207">
    <property type="entry name" value="Sig_transdc_His_kin_Hpt_dom"/>
</dbReference>
<dbReference type="FunFam" id="3.30.565.10:FF:000010">
    <property type="entry name" value="Sensor histidine kinase RcsC"/>
    <property type="match status" value="1"/>
</dbReference>
<evidence type="ECO:0000259" key="16">
    <source>
        <dbReference type="PROSITE" id="PS50109"/>
    </source>
</evidence>
<evidence type="ECO:0000256" key="10">
    <source>
        <dbReference type="ARBA" id="ARBA00022840"/>
    </source>
</evidence>
<evidence type="ECO:0000256" key="6">
    <source>
        <dbReference type="ARBA" id="ARBA00022553"/>
    </source>
</evidence>
<keyword evidence="5" id="KW-0997">Cell inner membrane</keyword>
<organism evidence="20 22">
    <name type="scientific">Bacteroides intestinalis</name>
    <dbReference type="NCBI Taxonomy" id="329854"/>
    <lineage>
        <taxon>Bacteria</taxon>
        <taxon>Pseudomonadati</taxon>
        <taxon>Bacteroidota</taxon>
        <taxon>Bacteroidia</taxon>
        <taxon>Bacteroidales</taxon>
        <taxon>Bacteroidaceae</taxon>
        <taxon>Bacteroides</taxon>
    </lineage>
</organism>
<dbReference type="Gene3D" id="1.10.287.130">
    <property type="match status" value="1"/>
</dbReference>
<keyword evidence="9" id="KW-0418">Kinase</keyword>
<dbReference type="GO" id="GO:0000155">
    <property type="term" value="F:phosphorelay sensor kinase activity"/>
    <property type="evidence" value="ECO:0007669"/>
    <property type="project" value="InterPro"/>
</dbReference>
<dbReference type="GO" id="GO:0009927">
    <property type="term" value="F:histidine phosphotransfer kinase activity"/>
    <property type="evidence" value="ECO:0007669"/>
    <property type="project" value="TreeGrafter"/>
</dbReference>
<dbReference type="Pfam" id="PF00512">
    <property type="entry name" value="HisKA"/>
    <property type="match status" value="1"/>
</dbReference>
<evidence type="ECO:0000259" key="18">
    <source>
        <dbReference type="PROSITE" id="PS50894"/>
    </source>
</evidence>
<dbReference type="SUPFAM" id="SSF55874">
    <property type="entry name" value="ATPase domain of HSP90 chaperone/DNA topoisomerase II/histidine kinase"/>
    <property type="match status" value="1"/>
</dbReference>
<dbReference type="SUPFAM" id="SSF47384">
    <property type="entry name" value="Homodimeric domain of signal transducing histidine kinase"/>
    <property type="match status" value="1"/>
</dbReference>
<feature type="domain" description="Histidine kinase" evidence="16">
    <location>
        <begin position="276"/>
        <end position="498"/>
    </location>
</feature>
<keyword evidence="8 15" id="KW-0812">Transmembrane</keyword>
<dbReference type="PRINTS" id="PR00344">
    <property type="entry name" value="BCTRLSENSOR"/>
</dbReference>
<evidence type="ECO:0000256" key="7">
    <source>
        <dbReference type="ARBA" id="ARBA00022679"/>
    </source>
</evidence>
<feature type="transmembrane region" description="Helical" evidence="15">
    <location>
        <begin position="9"/>
        <end position="27"/>
    </location>
</feature>
<dbReference type="PROSITE" id="PS50109">
    <property type="entry name" value="HIS_KIN"/>
    <property type="match status" value="1"/>
</dbReference>
<protein>
    <recommendedName>
        <fullName evidence="3">histidine kinase</fullName>
        <ecNumber evidence="3">2.7.13.3</ecNumber>
    </recommendedName>
</protein>
<evidence type="ECO:0000313" key="21">
    <source>
        <dbReference type="Proteomes" id="UP000284772"/>
    </source>
</evidence>
<feature type="modified residue" description="4-aspartylphosphate" evidence="14">
    <location>
        <position position="588"/>
    </location>
</feature>
<keyword evidence="7" id="KW-0808">Transferase</keyword>
<name>A0A412P9F1_9BACE</name>
<dbReference type="EMBL" id="QRPE01000022">
    <property type="protein sequence ID" value="RHL90070.1"/>
    <property type="molecule type" value="Genomic_DNA"/>
</dbReference>
<evidence type="ECO:0000259" key="17">
    <source>
        <dbReference type="PROSITE" id="PS50110"/>
    </source>
</evidence>
<dbReference type="SUPFAM" id="SSF52172">
    <property type="entry name" value="CheY-like"/>
    <property type="match status" value="1"/>
</dbReference>
<keyword evidence="6 14" id="KW-0597">Phosphoprotein</keyword>
<reference evidence="21 22" key="1">
    <citation type="submission" date="2018-08" db="EMBL/GenBank/DDBJ databases">
        <title>A genome reference for cultivated species of the human gut microbiota.</title>
        <authorList>
            <person name="Zou Y."/>
            <person name="Xue W."/>
            <person name="Luo G."/>
        </authorList>
    </citation>
    <scope>NUCLEOTIDE SEQUENCE [LARGE SCALE GENOMIC DNA]</scope>
    <source>
        <strain evidence="19 21">AF19-10AC</strain>
        <strain evidence="20 22">AF36-16BH</strain>
    </source>
</reference>
<evidence type="ECO:0000313" key="22">
    <source>
        <dbReference type="Proteomes" id="UP000285013"/>
    </source>
</evidence>
<dbReference type="InterPro" id="IPR003594">
    <property type="entry name" value="HATPase_dom"/>
</dbReference>
<dbReference type="Gene3D" id="3.40.50.2300">
    <property type="match status" value="1"/>
</dbReference>
<evidence type="ECO:0000256" key="14">
    <source>
        <dbReference type="PROSITE-ProRule" id="PRU00169"/>
    </source>
</evidence>
<dbReference type="InterPro" id="IPR036097">
    <property type="entry name" value="HisK_dim/P_sf"/>
</dbReference>
<dbReference type="Gene3D" id="3.30.565.10">
    <property type="entry name" value="Histidine kinase-like ATPase, C-terminal domain"/>
    <property type="match status" value="1"/>
</dbReference>
<feature type="transmembrane region" description="Helical" evidence="15">
    <location>
        <begin position="223"/>
        <end position="243"/>
    </location>
</feature>
<evidence type="ECO:0000256" key="8">
    <source>
        <dbReference type="ARBA" id="ARBA00022692"/>
    </source>
</evidence>
<dbReference type="PROSITE" id="PS50894">
    <property type="entry name" value="HPT"/>
    <property type="match status" value="1"/>
</dbReference>
<dbReference type="PROSITE" id="PS50110">
    <property type="entry name" value="RESPONSE_REGULATORY"/>
    <property type="match status" value="1"/>
</dbReference>
<keyword evidence="4" id="KW-1003">Cell membrane</keyword>
<dbReference type="InterPro" id="IPR001789">
    <property type="entry name" value="Sig_transdc_resp-reg_receiver"/>
</dbReference>
<evidence type="ECO:0000313" key="19">
    <source>
        <dbReference type="EMBL" id="RGT52042.1"/>
    </source>
</evidence>
<proteinExistence type="predicted"/>
<dbReference type="AlphaFoldDB" id="A0A412P9F1"/>
<evidence type="ECO:0000256" key="15">
    <source>
        <dbReference type="SAM" id="Phobius"/>
    </source>
</evidence>
<dbReference type="InterPro" id="IPR005467">
    <property type="entry name" value="His_kinase_dom"/>
</dbReference>
<dbReference type="InterPro" id="IPR036890">
    <property type="entry name" value="HATPase_C_sf"/>
</dbReference>
<dbReference type="InterPro" id="IPR004358">
    <property type="entry name" value="Sig_transdc_His_kin-like_C"/>
</dbReference>
<evidence type="ECO:0000313" key="20">
    <source>
        <dbReference type="EMBL" id="RHL90070.1"/>
    </source>
</evidence>
<keyword evidence="11 15" id="KW-1133">Transmembrane helix</keyword>
<evidence type="ECO:0000256" key="5">
    <source>
        <dbReference type="ARBA" id="ARBA00022519"/>
    </source>
</evidence>
<comment type="subcellular location">
    <subcellularLocation>
        <location evidence="2">Cell inner membrane</location>
        <topology evidence="2">Multi-pass membrane protein</topology>
    </subcellularLocation>
</comment>
<evidence type="ECO:0000256" key="2">
    <source>
        <dbReference type="ARBA" id="ARBA00004429"/>
    </source>
</evidence>
<sequence>MNNVSKKKIAAGYVVLLAVLLYSLFFVHREMENLMSSDNSDILRTDSLIGLLREKDANTVRLLRTLSEANDSMISAREVEQIIAEQDTIITQQRVQRRVTARRDTVVTQPKKKGFFRRLGEVFVPPRKDSAIQVQTTLEVATDTVLDAYNPVDSLHAKLRTVAQQKKATNSVIQRRKRTLQRLDHALSARIDSLLKGYEQETLLRAREEAEYQKAVRHRSATIISGIAAGAVVLSVIFLVMIWRDVTRSNRYRRQLEEANRFAEELLASREKLMLAITHDFKAPLGSIMGYADLLSRLTVDGRQRFYLDNMKTSSEHLLKLVTDLLDFHRLDLHKAEINRVTFHPARLLEEIYVSFEPLTSAKGLSLKCEIDPELKGTFISDPLRLRQIVNNLLSNAVKFTSEGGITLTASFVPKGDSVFSGNHLKLSVIDTGKGMEPGDRERIFQEFTRLPGAQGEEGFGLGLSIVRMLVQLLEGRIEVDSVLGKGSTFTLRVPLYPVRVGEVESGELRVESSVQHDSAAPYSAANSPLSTLNSPLINLLLIDDDRIQLTLTSAMLAQSGITSVSCLQLDELLEALRTDTFDALLTDVQMPAMNGFDLLNLLRASNIPQAKTIPVIAVTARSDMQREEFLKHGFAGSLHKPFMVNELLAELDIEKRETGLVTPQNHIGTNAVQTDKIATEAVPASALNFSALTAFSGDDPDAAKSILESFVTETRLNADRLRQALDVEDTDGIAAMGHKMLPLFTLLGANELVALLKELEASRGEVFSEKIKEKSFSALAQIEDIVVQVEE</sequence>
<dbReference type="Gene3D" id="1.20.120.160">
    <property type="entry name" value="HPT domain"/>
    <property type="match status" value="1"/>
</dbReference>
<dbReference type="InterPro" id="IPR003661">
    <property type="entry name" value="HisK_dim/P_dom"/>
</dbReference>
<evidence type="ECO:0000256" key="1">
    <source>
        <dbReference type="ARBA" id="ARBA00000085"/>
    </source>
</evidence>
<keyword evidence="10" id="KW-0067">ATP-binding</keyword>
<dbReference type="PANTHER" id="PTHR43047">
    <property type="entry name" value="TWO-COMPONENT HISTIDINE PROTEIN KINASE"/>
    <property type="match status" value="1"/>
</dbReference>
<dbReference type="FunFam" id="1.10.287.130:FF:000120">
    <property type="entry name" value="RteA, two-component system histidine kinase, with response regulator receiver domain"/>
    <property type="match status" value="1"/>
</dbReference>
<evidence type="ECO:0000256" key="3">
    <source>
        <dbReference type="ARBA" id="ARBA00012438"/>
    </source>
</evidence>
<feature type="domain" description="HPt" evidence="18">
    <location>
        <begin position="700"/>
        <end position="792"/>
    </location>
</feature>
<dbReference type="SUPFAM" id="SSF47226">
    <property type="entry name" value="Histidine-containing phosphotransfer domain, HPT domain"/>
    <property type="match status" value="1"/>
</dbReference>
<keyword evidence="10" id="KW-0547">Nucleotide-binding</keyword>
<evidence type="ECO:0000256" key="11">
    <source>
        <dbReference type="ARBA" id="ARBA00022989"/>
    </source>
</evidence>
<evidence type="ECO:0000256" key="9">
    <source>
        <dbReference type="ARBA" id="ARBA00022777"/>
    </source>
</evidence>
<dbReference type="Pfam" id="PF02518">
    <property type="entry name" value="HATPase_c"/>
    <property type="match status" value="1"/>
</dbReference>
<dbReference type="PANTHER" id="PTHR43047:SF72">
    <property type="entry name" value="OSMOSENSING HISTIDINE PROTEIN KINASE SLN1"/>
    <property type="match status" value="1"/>
</dbReference>
<comment type="catalytic activity">
    <reaction evidence="1">
        <text>ATP + protein L-histidine = ADP + protein N-phospho-L-histidine.</text>
        <dbReference type="EC" id="2.7.13.3"/>
    </reaction>
</comment>
<evidence type="ECO:0000256" key="4">
    <source>
        <dbReference type="ARBA" id="ARBA00022475"/>
    </source>
</evidence>
<dbReference type="GO" id="GO:0005886">
    <property type="term" value="C:plasma membrane"/>
    <property type="evidence" value="ECO:0007669"/>
    <property type="project" value="UniProtKB-SubCell"/>
</dbReference>
<dbReference type="EC" id="2.7.13.3" evidence="3"/>
<dbReference type="Proteomes" id="UP000284772">
    <property type="component" value="Unassembled WGS sequence"/>
</dbReference>
<dbReference type="SMART" id="SM00388">
    <property type="entry name" value="HisKA"/>
    <property type="match status" value="1"/>
</dbReference>
<dbReference type="EMBL" id="QRWT01000009">
    <property type="protein sequence ID" value="RGT52042.1"/>
    <property type="molecule type" value="Genomic_DNA"/>
</dbReference>
<keyword evidence="12 15" id="KW-0472">Membrane</keyword>
<evidence type="ECO:0000256" key="13">
    <source>
        <dbReference type="PROSITE-ProRule" id="PRU00110"/>
    </source>
</evidence>
<accession>A0A412P9F1</accession>
<evidence type="ECO:0000256" key="12">
    <source>
        <dbReference type="ARBA" id="ARBA00023136"/>
    </source>
</evidence>
<dbReference type="SMART" id="SM00387">
    <property type="entry name" value="HATPase_c"/>
    <property type="match status" value="1"/>
</dbReference>
<dbReference type="InterPro" id="IPR011006">
    <property type="entry name" value="CheY-like_superfamily"/>
</dbReference>
<dbReference type="CDD" id="cd00082">
    <property type="entry name" value="HisKA"/>
    <property type="match status" value="1"/>
</dbReference>
<feature type="modified residue" description="Phosphohistidine" evidence="13">
    <location>
        <position position="739"/>
    </location>
</feature>